<feature type="compositionally biased region" description="Low complexity" evidence="2">
    <location>
        <begin position="33"/>
        <end position="44"/>
    </location>
</feature>
<feature type="compositionally biased region" description="Basic and acidic residues" evidence="2">
    <location>
        <begin position="16"/>
        <end position="31"/>
    </location>
</feature>
<reference evidence="4 5" key="1">
    <citation type="submission" date="2017-07" db="EMBL/GenBank/DDBJ databases">
        <title>Genome sequence of the Sordaria macrospora wild type strain R19027.</title>
        <authorList>
            <person name="Nowrousian M."/>
            <person name="Teichert I."/>
            <person name="Kueck U."/>
        </authorList>
    </citation>
    <scope>NUCLEOTIDE SEQUENCE [LARGE SCALE GENOMIC DNA]</scope>
    <source>
        <strain evidence="4 5">R19027</strain>
        <tissue evidence="4">Mycelium</tissue>
    </source>
</reference>
<keyword evidence="1" id="KW-0813">Transport</keyword>
<dbReference type="EMBL" id="NMPR01000090">
    <property type="protein sequence ID" value="KAA8630947.1"/>
    <property type="molecule type" value="Genomic_DNA"/>
</dbReference>
<dbReference type="GO" id="GO:0022857">
    <property type="term" value="F:transmembrane transporter activity"/>
    <property type="evidence" value="ECO:0007669"/>
    <property type="project" value="InterPro"/>
</dbReference>
<dbReference type="AlphaFoldDB" id="A0A8S8ZJJ7"/>
<dbReference type="PANTHER" id="PTHR31806:SF5">
    <property type="entry name" value="PURINE-CYTOSINE PERMEASE FCY21"/>
    <property type="match status" value="1"/>
</dbReference>
<dbReference type="VEuPathDB" id="FungiDB:SMAC_00909"/>
<dbReference type="InterPro" id="IPR026030">
    <property type="entry name" value="Pur-cyt_permease_Fcy2/21/22"/>
</dbReference>
<sequence length="171" mass="18619">MSTNLSTGAVLHDVERTAGKKEHGQHADHRAQTTTTTTTTTTTGTRVFSSSSWRRFLQQSQEAKVNNMNISLKENPKWYQKLLDAGVEENGIQPVPIEGRTSTHLYLVIIPLLLNAATVTGFSLMSAIAGGQTLAALNPSHVSVNVGIIITCLVAFGVSLLGFNFVHFWQR</sequence>
<dbReference type="GO" id="GO:0005886">
    <property type="term" value="C:plasma membrane"/>
    <property type="evidence" value="ECO:0007669"/>
    <property type="project" value="TreeGrafter"/>
</dbReference>
<evidence type="ECO:0000256" key="3">
    <source>
        <dbReference type="SAM" id="Phobius"/>
    </source>
</evidence>
<evidence type="ECO:0000256" key="2">
    <source>
        <dbReference type="SAM" id="MobiDB-lite"/>
    </source>
</evidence>
<evidence type="ECO:0000313" key="4">
    <source>
        <dbReference type="EMBL" id="KAA8630947.1"/>
    </source>
</evidence>
<feature type="transmembrane region" description="Helical" evidence="3">
    <location>
        <begin position="105"/>
        <end position="128"/>
    </location>
</feature>
<feature type="region of interest" description="Disordered" evidence="2">
    <location>
        <begin position="16"/>
        <end position="44"/>
    </location>
</feature>
<name>A0A8S8ZJJ7_SORMA</name>
<organism evidence="4 5">
    <name type="scientific">Sordaria macrospora</name>
    <dbReference type="NCBI Taxonomy" id="5147"/>
    <lineage>
        <taxon>Eukaryota</taxon>
        <taxon>Fungi</taxon>
        <taxon>Dikarya</taxon>
        <taxon>Ascomycota</taxon>
        <taxon>Pezizomycotina</taxon>
        <taxon>Sordariomycetes</taxon>
        <taxon>Sordariomycetidae</taxon>
        <taxon>Sordariales</taxon>
        <taxon>Sordariaceae</taxon>
        <taxon>Sordaria</taxon>
    </lineage>
</organism>
<evidence type="ECO:0000313" key="5">
    <source>
        <dbReference type="Proteomes" id="UP000433876"/>
    </source>
</evidence>
<keyword evidence="3" id="KW-1133">Transmembrane helix</keyword>
<keyword evidence="3" id="KW-0472">Membrane</keyword>
<gene>
    <name evidence="4" type="ORF">SMACR_00909</name>
</gene>
<dbReference type="Proteomes" id="UP000433876">
    <property type="component" value="Unassembled WGS sequence"/>
</dbReference>
<comment type="caution">
    <text evidence="4">The sequence shown here is derived from an EMBL/GenBank/DDBJ whole genome shotgun (WGS) entry which is preliminary data.</text>
</comment>
<evidence type="ECO:0000256" key="1">
    <source>
        <dbReference type="ARBA" id="ARBA00022448"/>
    </source>
</evidence>
<proteinExistence type="predicted"/>
<dbReference type="PANTHER" id="PTHR31806">
    <property type="entry name" value="PURINE-CYTOSINE PERMEASE FCY2-RELATED"/>
    <property type="match status" value="1"/>
</dbReference>
<accession>A0A8S8ZJJ7</accession>
<dbReference type="Gene3D" id="1.10.4160.10">
    <property type="entry name" value="Hydantoin permease"/>
    <property type="match status" value="1"/>
</dbReference>
<feature type="transmembrane region" description="Helical" evidence="3">
    <location>
        <begin position="148"/>
        <end position="169"/>
    </location>
</feature>
<protein>
    <submittedName>
        <fullName evidence="4">Uncharacterized protein</fullName>
    </submittedName>
</protein>
<keyword evidence="3" id="KW-0812">Transmembrane</keyword>